<evidence type="ECO:0000313" key="2">
    <source>
        <dbReference type="Proteomes" id="UP000053462"/>
    </source>
</evidence>
<name>A0A100XYQ1_9EURY</name>
<comment type="caution">
    <text evidence="1">The sequence shown here is derived from an EMBL/GenBank/DDBJ whole genome shotgun (WGS) entry which is preliminary data.</text>
</comment>
<sequence length="314" mass="35828">MSKHSLSFLVLSLLIIFVSPLAAAQRDGFITSIHVFPGKSDAFIVVEWDLAYYTTCPGIDPKERLCYCSLDPTFFRRYVFYFNGSNVLYVPQLSDTDVEIGFSHLNSSWRMAYLFGEIKPNLPGVNGSNYYEIHPEKGCVRPLGNLSYVFHPYPGVSGRMEGNAIVFSNGSKTYRVPLEYLEDHVLLKSDYDNFRAVFLKNGVLFYVPYYAGEANYWYPDVLIHGRGNCSADNLMLTSVDKIKPVSLFFYDGKELKTFQLYQITYEDSSDPMPRVLINETLDFSQCEREICGTGLILALLLLPLGFVRWMGRRL</sequence>
<reference evidence="1 2" key="1">
    <citation type="submission" date="2015-10" db="EMBL/GenBank/DDBJ databases">
        <title>Draft genome sequence of Thermococcus celericrescens strain DSM 17994.</title>
        <authorList>
            <person name="Hong S.-J."/>
            <person name="Park C.-E."/>
            <person name="Shin J.-H."/>
        </authorList>
    </citation>
    <scope>NUCLEOTIDE SEQUENCE [LARGE SCALE GENOMIC DNA]</scope>
    <source>
        <strain evidence="1 2">DSM 17994</strain>
    </source>
</reference>
<gene>
    <name evidence="1" type="ORF">APY94_04315</name>
</gene>
<dbReference type="STRING" id="227598.APY94_04315"/>
<organism evidence="1 2">
    <name type="scientific">Thermococcus celericrescens</name>
    <dbReference type="NCBI Taxonomy" id="227598"/>
    <lineage>
        <taxon>Archaea</taxon>
        <taxon>Methanobacteriati</taxon>
        <taxon>Methanobacteriota</taxon>
        <taxon>Thermococci</taxon>
        <taxon>Thermococcales</taxon>
        <taxon>Thermococcaceae</taxon>
        <taxon>Thermococcus</taxon>
    </lineage>
</organism>
<evidence type="ECO:0000313" key="1">
    <source>
        <dbReference type="EMBL" id="KUH33960.1"/>
    </source>
</evidence>
<dbReference type="AlphaFoldDB" id="A0A100XYQ1"/>
<dbReference type="EMBL" id="LLYW01000013">
    <property type="protein sequence ID" value="KUH33960.1"/>
    <property type="molecule type" value="Genomic_DNA"/>
</dbReference>
<protein>
    <recommendedName>
        <fullName evidence="3">CGP-CTERM sorting domain-containing protein</fullName>
    </recommendedName>
</protein>
<proteinExistence type="predicted"/>
<dbReference type="OrthoDB" id="93115at2157"/>
<keyword evidence="2" id="KW-1185">Reference proteome</keyword>
<dbReference type="RefSeq" id="WP_058938469.1">
    <property type="nucleotide sequence ID" value="NZ_LLYW01000013.1"/>
</dbReference>
<evidence type="ECO:0008006" key="3">
    <source>
        <dbReference type="Google" id="ProtNLM"/>
    </source>
</evidence>
<accession>A0A100XYQ1</accession>
<dbReference type="Proteomes" id="UP000053462">
    <property type="component" value="Unassembled WGS sequence"/>
</dbReference>